<keyword evidence="1" id="KW-0418">Kinase</keyword>
<sequence length="152" mass="16482">MTDDRHPARVDDTLQLQSSAPSVRVPSPLELSFAPVVSELAVVRDALRDWLAHTAVGPDQSGDIVLAVSEACSNSIEHAGHADGDRIHLRSMIARNDVIITVRDTGSWKPPVHQPKAFRGQGITMMRALMDVVRITPGSSGTLVEMQSTIRL</sequence>
<evidence type="ECO:0000313" key="3">
    <source>
        <dbReference type="EMBL" id="PXX54868.1"/>
    </source>
</evidence>
<keyword evidence="1" id="KW-0808">Transferase</keyword>
<dbReference type="SUPFAM" id="SSF55874">
    <property type="entry name" value="ATPase domain of HSP90 chaperone/DNA topoisomerase II/histidine kinase"/>
    <property type="match status" value="1"/>
</dbReference>
<name>A0A318JTU4_9NOCA</name>
<reference evidence="3 4" key="1">
    <citation type="submission" date="2018-05" db="EMBL/GenBank/DDBJ databases">
        <title>Genomic Encyclopedia of Type Strains, Phase IV (KMG-IV): sequencing the most valuable type-strain genomes for metagenomic binning, comparative biology and taxonomic classification.</title>
        <authorList>
            <person name="Goeker M."/>
        </authorList>
    </citation>
    <scope>NUCLEOTIDE SEQUENCE [LARGE SCALE GENOMIC DNA]</scope>
    <source>
        <strain evidence="3 4">DSM 44704</strain>
    </source>
</reference>
<evidence type="ECO:0000259" key="2">
    <source>
        <dbReference type="Pfam" id="PF13581"/>
    </source>
</evidence>
<gene>
    <name evidence="3" type="ORF">DFR70_1229</name>
</gene>
<dbReference type="InterPro" id="IPR036890">
    <property type="entry name" value="HATPase_C_sf"/>
</dbReference>
<keyword evidence="1" id="KW-0723">Serine/threonine-protein kinase</keyword>
<dbReference type="InterPro" id="IPR003594">
    <property type="entry name" value="HATPase_dom"/>
</dbReference>
<protein>
    <submittedName>
        <fullName evidence="3">Anti-sigma regulatory factor (Ser/Thr protein kinase)</fullName>
    </submittedName>
</protein>
<feature type="domain" description="Histidine kinase/HSP90-like ATPase" evidence="2">
    <location>
        <begin position="39"/>
        <end position="147"/>
    </location>
</feature>
<keyword evidence="4" id="KW-1185">Reference proteome</keyword>
<organism evidence="3 4">
    <name type="scientific">Nocardia tenerifensis</name>
    <dbReference type="NCBI Taxonomy" id="228006"/>
    <lineage>
        <taxon>Bacteria</taxon>
        <taxon>Bacillati</taxon>
        <taxon>Actinomycetota</taxon>
        <taxon>Actinomycetes</taxon>
        <taxon>Mycobacteriales</taxon>
        <taxon>Nocardiaceae</taxon>
        <taxon>Nocardia</taxon>
    </lineage>
</organism>
<dbReference type="OrthoDB" id="5243175at2"/>
<dbReference type="Proteomes" id="UP000247569">
    <property type="component" value="Unassembled WGS sequence"/>
</dbReference>
<evidence type="ECO:0000256" key="1">
    <source>
        <dbReference type="ARBA" id="ARBA00022527"/>
    </source>
</evidence>
<dbReference type="GO" id="GO:0004674">
    <property type="term" value="F:protein serine/threonine kinase activity"/>
    <property type="evidence" value="ECO:0007669"/>
    <property type="project" value="UniProtKB-KW"/>
</dbReference>
<dbReference type="InterPro" id="IPR050267">
    <property type="entry name" value="Anti-sigma-factor_SerPK"/>
</dbReference>
<comment type="caution">
    <text evidence="3">The sequence shown here is derived from an EMBL/GenBank/DDBJ whole genome shotgun (WGS) entry which is preliminary data.</text>
</comment>
<dbReference type="AlphaFoldDB" id="A0A318JTU4"/>
<evidence type="ECO:0000313" key="4">
    <source>
        <dbReference type="Proteomes" id="UP000247569"/>
    </source>
</evidence>
<dbReference type="RefSeq" id="WP_083895071.1">
    <property type="nucleotide sequence ID" value="NZ_QJKF01000022.1"/>
</dbReference>
<dbReference type="PANTHER" id="PTHR35526:SF3">
    <property type="entry name" value="ANTI-SIGMA-F FACTOR RSBW"/>
    <property type="match status" value="1"/>
</dbReference>
<dbReference type="EMBL" id="QJKF01000022">
    <property type="protein sequence ID" value="PXX54868.1"/>
    <property type="molecule type" value="Genomic_DNA"/>
</dbReference>
<dbReference type="Pfam" id="PF13581">
    <property type="entry name" value="HATPase_c_2"/>
    <property type="match status" value="1"/>
</dbReference>
<dbReference type="CDD" id="cd16936">
    <property type="entry name" value="HATPase_RsbW-like"/>
    <property type="match status" value="1"/>
</dbReference>
<dbReference type="Gene3D" id="3.30.565.10">
    <property type="entry name" value="Histidine kinase-like ATPase, C-terminal domain"/>
    <property type="match status" value="1"/>
</dbReference>
<accession>A0A318JTU4</accession>
<dbReference type="PANTHER" id="PTHR35526">
    <property type="entry name" value="ANTI-SIGMA-F FACTOR RSBW-RELATED"/>
    <property type="match status" value="1"/>
</dbReference>
<proteinExistence type="predicted"/>